<dbReference type="Proteomes" id="UP000722750">
    <property type="component" value="Unassembled WGS sequence"/>
</dbReference>
<evidence type="ECO:0000256" key="2">
    <source>
        <dbReference type="ARBA" id="ARBA00022475"/>
    </source>
</evidence>
<evidence type="ECO:0000256" key="8">
    <source>
        <dbReference type="ARBA" id="ARBA00023136"/>
    </source>
</evidence>
<comment type="catalytic activity">
    <reaction evidence="9">
        <text>Release of signal peptides from bacterial membrane prolipoproteins. Hydrolyzes -Xaa-Yaa-Zaa-|-(S,diacylglyceryl)Cys-, in which Xaa is hydrophobic (preferably Leu), and Yaa (Ala or Ser) and Zaa (Gly or Ala) have small, neutral side chains.</text>
        <dbReference type="EC" id="3.4.23.36"/>
    </reaction>
</comment>
<protein>
    <recommendedName>
        <fullName evidence="9">Lipoprotein signal peptidase</fullName>
        <ecNumber evidence="9">3.4.23.36</ecNumber>
    </recommendedName>
    <alternativeName>
        <fullName evidence="9">Prolipoprotein signal peptidase</fullName>
    </alternativeName>
    <alternativeName>
        <fullName evidence="9">Signal peptidase II</fullName>
        <shortName evidence="9">SPase II</shortName>
    </alternativeName>
</protein>
<dbReference type="PANTHER" id="PTHR33695">
    <property type="entry name" value="LIPOPROTEIN SIGNAL PEPTIDASE"/>
    <property type="match status" value="1"/>
</dbReference>
<evidence type="ECO:0000256" key="5">
    <source>
        <dbReference type="ARBA" id="ARBA00022750"/>
    </source>
</evidence>
<name>A0A941ZY74_9BACT</name>
<keyword evidence="2 9" id="KW-1003">Cell membrane</keyword>
<evidence type="ECO:0000256" key="7">
    <source>
        <dbReference type="ARBA" id="ARBA00022989"/>
    </source>
</evidence>
<evidence type="ECO:0000313" key="11">
    <source>
        <dbReference type="EMBL" id="MBS1257010.1"/>
    </source>
</evidence>
<evidence type="ECO:0000256" key="9">
    <source>
        <dbReference type="HAMAP-Rule" id="MF_00161"/>
    </source>
</evidence>
<keyword evidence="8 9" id="KW-0472">Membrane</keyword>
<feature type="active site" evidence="9">
    <location>
        <position position="130"/>
    </location>
</feature>
<proteinExistence type="inferred from homology"/>
<dbReference type="EMBL" id="JAANXD010000001">
    <property type="protein sequence ID" value="MBS1257010.1"/>
    <property type="molecule type" value="Genomic_DNA"/>
</dbReference>
<dbReference type="PANTHER" id="PTHR33695:SF1">
    <property type="entry name" value="LIPOPROTEIN SIGNAL PEPTIDASE"/>
    <property type="match status" value="1"/>
</dbReference>
<feature type="transmembrane region" description="Helical" evidence="9">
    <location>
        <begin position="78"/>
        <end position="94"/>
    </location>
</feature>
<dbReference type="NCBIfam" id="TIGR00077">
    <property type="entry name" value="lspA"/>
    <property type="match status" value="1"/>
</dbReference>
<comment type="pathway">
    <text evidence="9">Protein modification; lipoprotein biosynthesis (signal peptide cleavage).</text>
</comment>
<keyword evidence="6 9" id="KW-0378">Hydrolase</keyword>
<dbReference type="InterPro" id="IPR001872">
    <property type="entry name" value="Peptidase_A8"/>
</dbReference>
<dbReference type="GO" id="GO:0005886">
    <property type="term" value="C:plasma membrane"/>
    <property type="evidence" value="ECO:0007669"/>
    <property type="project" value="UniProtKB-SubCell"/>
</dbReference>
<keyword evidence="7 9" id="KW-1133">Transmembrane helix</keyword>
<sequence length="179" mass="20110">MNVRDRRRNLIRLKASKNTILFLAVTFSGILLDLLTKWIVFANFKGAGRYVIIKGFLGIVCSENEGVVFGFAQGRNNILIFFCIAAIGVILWFYKSFDKSGSLPSIAFGMILSGAIGNLWDRIFHHHVRDFIDVHLGMGYHWPTFNIADSLICVGVGLIFYETLFTKKRGGTLTQKSVL</sequence>
<dbReference type="GO" id="GO:0006508">
    <property type="term" value="P:proteolysis"/>
    <property type="evidence" value="ECO:0007669"/>
    <property type="project" value="UniProtKB-KW"/>
</dbReference>
<keyword evidence="5 9" id="KW-0064">Aspartyl protease</keyword>
<dbReference type="EC" id="3.4.23.36" evidence="9"/>
<comment type="similarity">
    <text evidence="1 9 10">Belongs to the peptidase A8 family.</text>
</comment>
<dbReference type="Pfam" id="PF01252">
    <property type="entry name" value="Peptidase_A8"/>
    <property type="match status" value="1"/>
</dbReference>
<evidence type="ECO:0000313" key="12">
    <source>
        <dbReference type="Proteomes" id="UP000722750"/>
    </source>
</evidence>
<keyword evidence="3 9" id="KW-0645">Protease</keyword>
<keyword evidence="11" id="KW-0449">Lipoprotein</keyword>
<organism evidence="11 12">
    <name type="scientific">Candidatus Scalindua arabica</name>
    <dbReference type="NCBI Taxonomy" id="1127984"/>
    <lineage>
        <taxon>Bacteria</taxon>
        <taxon>Pseudomonadati</taxon>
        <taxon>Planctomycetota</taxon>
        <taxon>Candidatus Brocadiia</taxon>
        <taxon>Candidatus Brocadiales</taxon>
        <taxon>Candidatus Scalinduaceae</taxon>
        <taxon>Candidatus Scalindua</taxon>
    </lineage>
</organism>
<comment type="subcellular location">
    <subcellularLocation>
        <location evidence="9">Cell membrane</location>
        <topology evidence="9">Multi-pass membrane protein</topology>
    </subcellularLocation>
</comment>
<evidence type="ECO:0000256" key="6">
    <source>
        <dbReference type="ARBA" id="ARBA00022801"/>
    </source>
</evidence>
<feature type="transmembrane region" description="Helical" evidence="9">
    <location>
        <begin position="20"/>
        <end position="40"/>
    </location>
</feature>
<gene>
    <name evidence="9" type="primary">lspA</name>
    <name evidence="11" type="ORF">MAG551_00045</name>
</gene>
<feature type="transmembrane region" description="Helical" evidence="9">
    <location>
        <begin position="101"/>
        <end position="120"/>
    </location>
</feature>
<evidence type="ECO:0000256" key="1">
    <source>
        <dbReference type="ARBA" id="ARBA00006139"/>
    </source>
</evidence>
<evidence type="ECO:0000256" key="3">
    <source>
        <dbReference type="ARBA" id="ARBA00022670"/>
    </source>
</evidence>
<evidence type="ECO:0000256" key="4">
    <source>
        <dbReference type="ARBA" id="ARBA00022692"/>
    </source>
</evidence>
<feature type="active site" evidence="9">
    <location>
        <position position="149"/>
    </location>
</feature>
<dbReference type="PRINTS" id="PR00781">
    <property type="entry name" value="LIPOSIGPTASE"/>
</dbReference>
<accession>A0A941ZY74</accession>
<comment type="function">
    <text evidence="9">This protein specifically catalyzes the removal of signal peptides from prolipoproteins.</text>
</comment>
<comment type="caution">
    <text evidence="11">The sequence shown here is derived from an EMBL/GenBank/DDBJ whole genome shotgun (WGS) entry which is preliminary data.</text>
</comment>
<keyword evidence="4 9" id="KW-0812">Transmembrane</keyword>
<evidence type="ECO:0000256" key="10">
    <source>
        <dbReference type="RuleBase" id="RU004181"/>
    </source>
</evidence>
<reference evidence="11" key="1">
    <citation type="journal article" date="2021" name="ISME J.">
        <title>Fine-scale metabolic discontinuity in a stratified prokaryote microbiome of a Red Sea deep halocline.</title>
        <authorList>
            <person name="Michoud G."/>
            <person name="Ngugi D.K."/>
            <person name="Barozzi A."/>
            <person name="Merlino G."/>
            <person name="Calleja M.L."/>
            <person name="Delgado-Huertas A."/>
            <person name="Moran X.A.G."/>
            <person name="Daffonchio D."/>
        </authorList>
    </citation>
    <scope>NUCLEOTIDE SEQUENCE</scope>
    <source>
        <strain evidence="11">SuakinDeep_MAG55_1</strain>
    </source>
</reference>
<feature type="transmembrane region" description="Helical" evidence="9">
    <location>
        <begin position="140"/>
        <end position="161"/>
    </location>
</feature>
<dbReference type="AlphaFoldDB" id="A0A941ZY74"/>
<dbReference type="GO" id="GO:0004190">
    <property type="term" value="F:aspartic-type endopeptidase activity"/>
    <property type="evidence" value="ECO:0007669"/>
    <property type="project" value="UniProtKB-UniRule"/>
</dbReference>
<dbReference type="HAMAP" id="MF_00161">
    <property type="entry name" value="LspA"/>
    <property type="match status" value="1"/>
</dbReference>